<keyword evidence="3" id="KW-1185">Reference proteome</keyword>
<evidence type="ECO:0000313" key="2">
    <source>
        <dbReference type="EMBL" id="MBW0569074.1"/>
    </source>
</evidence>
<feature type="compositionally biased region" description="Acidic residues" evidence="1">
    <location>
        <begin position="68"/>
        <end position="82"/>
    </location>
</feature>
<feature type="region of interest" description="Disordered" evidence="1">
    <location>
        <begin position="63"/>
        <end position="146"/>
    </location>
</feature>
<accession>A0A9Q3PPA0</accession>
<dbReference type="OrthoDB" id="2194665at2759"/>
<protein>
    <submittedName>
        <fullName evidence="2">Uncharacterized protein</fullName>
    </submittedName>
</protein>
<dbReference type="AlphaFoldDB" id="A0A9Q3PPA0"/>
<name>A0A9Q3PPA0_9BASI</name>
<evidence type="ECO:0000256" key="1">
    <source>
        <dbReference type="SAM" id="MobiDB-lite"/>
    </source>
</evidence>
<comment type="caution">
    <text evidence="2">The sequence shown here is derived from an EMBL/GenBank/DDBJ whole genome shotgun (WGS) entry which is preliminary data.</text>
</comment>
<dbReference type="Proteomes" id="UP000765509">
    <property type="component" value="Unassembled WGS sequence"/>
</dbReference>
<proteinExistence type="predicted"/>
<gene>
    <name evidence="2" type="ORF">O181_108789</name>
</gene>
<dbReference type="EMBL" id="AVOT02083744">
    <property type="protein sequence ID" value="MBW0569074.1"/>
    <property type="molecule type" value="Genomic_DNA"/>
</dbReference>
<reference evidence="2" key="1">
    <citation type="submission" date="2021-03" db="EMBL/GenBank/DDBJ databases">
        <title>Draft genome sequence of rust myrtle Austropuccinia psidii MF-1, a brazilian biotype.</title>
        <authorList>
            <person name="Quecine M.C."/>
            <person name="Pachon D.M.R."/>
            <person name="Bonatelli M.L."/>
            <person name="Correr F.H."/>
            <person name="Franceschini L.M."/>
            <person name="Leite T.F."/>
            <person name="Margarido G.R.A."/>
            <person name="Almeida C.A."/>
            <person name="Ferrarezi J.A."/>
            <person name="Labate C.A."/>
        </authorList>
    </citation>
    <scope>NUCLEOTIDE SEQUENCE</scope>
    <source>
        <strain evidence="2">MF-1</strain>
    </source>
</reference>
<feature type="compositionally biased region" description="Polar residues" evidence="1">
    <location>
        <begin position="108"/>
        <end position="120"/>
    </location>
</feature>
<organism evidence="2 3">
    <name type="scientific">Austropuccinia psidii MF-1</name>
    <dbReference type="NCBI Taxonomy" id="1389203"/>
    <lineage>
        <taxon>Eukaryota</taxon>
        <taxon>Fungi</taxon>
        <taxon>Dikarya</taxon>
        <taxon>Basidiomycota</taxon>
        <taxon>Pucciniomycotina</taxon>
        <taxon>Pucciniomycetes</taxon>
        <taxon>Pucciniales</taxon>
        <taxon>Sphaerophragmiaceae</taxon>
        <taxon>Austropuccinia</taxon>
    </lineage>
</organism>
<evidence type="ECO:0000313" key="3">
    <source>
        <dbReference type="Proteomes" id="UP000765509"/>
    </source>
</evidence>
<sequence length="262" mass="29367">MSSYWEASIKHQEVFVEQRDVARWTNVQGPIPVGGRPIYSSSEVPISRINAEGMVKQIRQIANSTPDPDAEGSDELDGEEAEVVPNSAGHISNTSPSQPPAKRFQSHIIPSNPRNFQPTLATIPTSIPPSSPSSSHTRPALNPAVRPSPIVTSEQLQPVASTSRRREEISPLPFPATQVFQCRDCWPIQVTREDPNMASENQDAVARLFRRVDRNNREVIMYANDRTILGTDSEEMAAKYAWYEDELINYFQKTFDHLGRDN</sequence>